<keyword evidence="2" id="KW-1185">Reference proteome</keyword>
<dbReference type="RefSeq" id="WP_252168748.1">
    <property type="nucleotide sequence ID" value="NZ_CP084931.1"/>
</dbReference>
<dbReference type="EMBL" id="CP084931">
    <property type="protein sequence ID" value="USI74934.1"/>
    <property type="molecule type" value="Genomic_DNA"/>
</dbReference>
<dbReference type="Gene3D" id="3.10.450.50">
    <property type="match status" value="1"/>
</dbReference>
<sequence length="154" mass="15986">MDRLAANKAVVRRFNTAVIEQGDRAAFEALVDPGFHNRTAPPGAPADREALWASFATLLRPALGPLAVTVHAQIAEGDLVVTRKTIRGTHRGALLGHAATGAAVTIEVIDIVRLAEGRYIEHWGLNSLATALAGLAAATTGAGAASTLSPPARR</sequence>
<dbReference type="PANTHER" id="PTHR38436:SF1">
    <property type="entry name" value="ESTER CYCLASE"/>
    <property type="match status" value="1"/>
</dbReference>
<dbReference type="Proteomes" id="UP001056937">
    <property type="component" value="Chromosome 2"/>
</dbReference>
<dbReference type="Pfam" id="PF07366">
    <property type="entry name" value="SnoaL"/>
    <property type="match status" value="1"/>
</dbReference>
<gene>
    <name evidence="1" type="ORF">LHA26_17330</name>
</gene>
<organism evidence="1 2">
    <name type="scientific">Sphingomonas morindae</name>
    <dbReference type="NCBI Taxonomy" id="1541170"/>
    <lineage>
        <taxon>Bacteria</taxon>
        <taxon>Pseudomonadati</taxon>
        <taxon>Pseudomonadota</taxon>
        <taxon>Alphaproteobacteria</taxon>
        <taxon>Sphingomonadales</taxon>
        <taxon>Sphingomonadaceae</taxon>
        <taxon>Sphingomonas</taxon>
    </lineage>
</organism>
<evidence type="ECO:0000313" key="1">
    <source>
        <dbReference type="EMBL" id="USI74934.1"/>
    </source>
</evidence>
<protein>
    <submittedName>
        <fullName evidence="1">Ester cyclase</fullName>
    </submittedName>
</protein>
<proteinExistence type="predicted"/>
<dbReference type="InterPro" id="IPR032710">
    <property type="entry name" value="NTF2-like_dom_sf"/>
</dbReference>
<dbReference type="InterPro" id="IPR009959">
    <property type="entry name" value="Cyclase_SnoaL-like"/>
</dbReference>
<dbReference type="SUPFAM" id="SSF54427">
    <property type="entry name" value="NTF2-like"/>
    <property type="match status" value="1"/>
</dbReference>
<accession>A0ABY4XD86</accession>
<dbReference type="PANTHER" id="PTHR38436">
    <property type="entry name" value="POLYKETIDE CYCLASE SNOAL-LIKE DOMAIN"/>
    <property type="match status" value="1"/>
</dbReference>
<name>A0ABY4XD86_9SPHN</name>
<evidence type="ECO:0000313" key="2">
    <source>
        <dbReference type="Proteomes" id="UP001056937"/>
    </source>
</evidence>
<reference evidence="1" key="1">
    <citation type="journal article" date="2022" name="Toxins">
        <title>Genomic Analysis of Sphingopyxis sp. USTB-05 for Biodegrading Cyanobacterial Hepatotoxins.</title>
        <authorList>
            <person name="Liu C."/>
            <person name="Xu Q."/>
            <person name="Zhao Z."/>
            <person name="Zhang H."/>
            <person name="Liu X."/>
            <person name="Yin C."/>
            <person name="Liu Y."/>
            <person name="Yan H."/>
        </authorList>
    </citation>
    <scope>NUCLEOTIDE SEQUENCE</scope>
    <source>
        <strain evidence="1">NBD5</strain>
    </source>
</reference>